<name>A0A6A5QTM0_AMPQU</name>
<evidence type="ECO:0000313" key="2">
    <source>
        <dbReference type="Proteomes" id="UP000800096"/>
    </source>
</evidence>
<dbReference type="Proteomes" id="UP000800096">
    <property type="component" value="Unassembled WGS sequence"/>
</dbReference>
<protein>
    <submittedName>
        <fullName evidence="1">Uncharacterized protein</fullName>
    </submittedName>
</protein>
<sequence>LPRNSVKSTLAANNQGSFDLSERSSISIGIFHARRPEKANTGGGVASTCSLPRGVYQRCRRVNSTTNQVKREWGDTNSLFLEIRETSNSTRPRLGLSCIHHVVMVRNLSCI</sequence>
<accession>A0A6A5QTM0</accession>
<dbReference type="EMBL" id="ML979134">
    <property type="protein sequence ID" value="KAF1918208.1"/>
    <property type="molecule type" value="Genomic_DNA"/>
</dbReference>
<reference evidence="1" key="1">
    <citation type="journal article" date="2020" name="Stud. Mycol.">
        <title>101 Dothideomycetes genomes: a test case for predicting lifestyles and emergence of pathogens.</title>
        <authorList>
            <person name="Haridas S."/>
            <person name="Albert R."/>
            <person name="Binder M."/>
            <person name="Bloem J."/>
            <person name="Labutti K."/>
            <person name="Salamov A."/>
            <person name="Andreopoulos B."/>
            <person name="Baker S."/>
            <person name="Barry K."/>
            <person name="Bills G."/>
            <person name="Bluhm B."/>
            <person name="Cannon C."/>
            <person name="Castanera R."/>
            <person name="Culley D."/>
            <person name="Daum C."/>
            <person name="Ezra D."/>
            <person name="Gonzalez J."/>
            <person name="Henrissat B."/>
            <person name="Kuo A."/>
            <person name="Liang C."/>
            <person name="Lipzen A."/>
            <person name="Lutzoni F."/>
            <person name="Magnuson J."/>
            <person name="Mondo S."/>
            <person name="Nolan M."/>
            <person name="Ohm R."/>
            <person name="Pangilinan J."/>
            <person name="Park H.-J."/>
            <person name="Ramirez L."/>
            <person name="Alfaro M."/>
            <person name="Sun H."/>
            <person name="Tritt A."/>
            <person name="Yoshinaga Y."/>
            <person name="Zwiers L.-H."/>
            <person name="Turgeon B."/>
            <person name="Goodwin S."/>
            <person name="Spatafora J."/>
            <person name="Crous P."/>
            <person name="Grigoriev I."/>
        </authorList>
    </citation>
    <scope>NUCLEOTIDE SEQUENCE</scope>
    <source>
        <strain evidence="1">HMLAC05119</strain>
    </source>
</reference>
<organism evidence="1 2">
    <name type="scientific">Ampelomyces quisqualis</name>
    <name type="common">Powdery mildew agent</name>
    <dbReference type="NCBI Taxonomy" id="50730"/>
    <lineage>
        <taxon>Eukaryota</taxon>
        <taxon>Fungi</taxon>
        <taxon>Dikarya</taxon>
        <taxon>Ascomycota</taxon>
        <taxon>Pezizomycotina</taxon>
        <taxon>Dothideomycetes</taxon>
        <taxon>Pleosporomycetidae</taxon>
        <taxon>Pleosporales</taxon>
        <taxon>Pleosporineae</taxon>
        <taxon>Phaeosphaeriaceae</taxon>
        <taxon>Ampelomyces</taxon>
    </lineage>
</organism>
<feature type="non-terminal residue" evidence="1">
    <location>
        <position position="1"/>
    </location>
</feature>
<keyword evidence="2" id="KW-1185">Reference proteome</keyword>
<dbReference type="AlphaFoldDB" id="A0A6A5QTM0"/>
<gene>
    <name evidence="1" type="ORF">BDU57DRAFT_446411</name>
</gene>
<dbReference type="OrthoDB" id="10433030at2759"/>
<proteinExistence type="predicted"/>
<evidence type="ECO:0000313" key="1">
    <source>
        <dbReference type="EMBL" id="KAF1918208.1"/>
    </source>
</evidence>